<dbReference type="RefSeq" id="WP_075081527.1">
    <property type="nucleotide sequence ID" value="NZ_CP042912.1"/>
</dbReference>
<dbReference type="EMBL" id="CP042912">
    <property type="protein sequence ID" value="QEG22372.1"/>
    <property type="molecule type" value="Genomic_DNA"/>
</dbReference>
<dbReference type="PANTHER" id="PTHR30024">
    <property type="entry name" value="ALIPHATIC SULFONATES-BINDING PROTEIN-RELATED"/>
    <property type="match status" value="1"/>
</dbReference>
<keyword evidence="6" id="KW-1185">Reference proteome</keyword>
<evidence type="ECO:0000256" key="2">
    <source>
        <dbReference type="ARBA" id="ARBA00010742"/>
    </source>
</evidence>
<sequence length="285" mass="31639">MLKFNVAGVPEHFNYPWHLAIESGDFADAGLDVQWTDFPGGTGAMMKSLRRGETDVAVVLTQGAVADILKGNPSRIVKTFVESPLVWGIHVPADSDIESVEQIKGRKYAISREGSGSHLMSIVDAAERGWDSGTPQFEIVGGLDGARKALAAGDAEVFFWEKVTTDPFVENGEFRLVGIRKTIWPAFVICVRESVLEEHADEVRSMLKVLNHHCDELVSYEDAVPRISKRYGLDAHETEMWFSATVWDEGFSMPNRALPIVIQYLNRLGIVDAPMATPDDVWHQL</sequence>
<keyword evidence="3" id="KW-0732">Signal</keyword>
<dbReference type="InterPro" id="IPR054364">
    <property type="entry name" value="Ca3427-like_PBP2"/>
</dbReference>
<dbReference type="STRING" id="980251.GCA_001642875_00055"/>
<evidence type="ECO:0000313" key="6">
    <source>
        <dbReference type="Proteomes" id="UP000322214"/>
    </source>
</evidence>
<dbReference type="Proteomes" id="UP000322214">
    <property type="component" value="Chromosome"/>
</dbReference>
<feature type="domain" description="Ca3427-like PBP 2" evidence="4">
    <location>
        <begin position="92"/>
        <end position="178"/>
    </location>
</feature>
<evidence type="ECO:0000256" key="3">
    <source>
        <dbReference type="ARBA" id="ARBA00022729"/>
    </source>
</evidence>
<evidence type="ECO:0000259" key="4">
    <source>
        <dbReference type="Pfam" id="PF22384"/>
    </source>
</evidence>
<dbReference type="SUPFAM" id="SSF53850">
    <property type="entry name" value="Periplasmic binding protein-like II"/>
    <property type="match status" value="1"/>
</dbReference>
<dbReference type="PANTHER" id="PTHR30024:SF47">
    <property type="entry name" value="TAURINE-BINDING PERIPLASMIC PROTEIN"/>
    <property type="match status" value="1"/>
</dbReference>
<organism evidence="5 6">
    <name type="scientific">Mariniblastus fucicola</name>
    <dbReference type="NCBI Taxonomy" id="980251"/>
    <lineage>
        <taxon>Bacteria</taxon>
        <taxon>Pseudomonadati</taxon>
        <taxon>Planctomycetota</taxon>
        <taxon>Planctomycetia</taxon>
        <taxon>Pirellulales</taxon>
        <taxon>Pirellulaceae</taxon>
        <taxon>Mariniblastus</taxon>
    </lineage>
</organism>
<dbReference type="OrthoDB" id="6191474at2"/>
<proteinExistence type="inferred from homology"/>
<dbReference type="GO" id="GO:0042597">
    <property type="term" value="C:periplasmic space"/>
    <property type="evidence" value="ECO:0007669"/>
    <property type="project" value="UniProtKB-SubCell"/>
</dbReference>
<comment type="similarity">
    <text evidence="2">Belongs to the bacterial solute-binding protein SsuA/TauA family.</text>
</comment>
<gene>
    <name evidence="5" type="ORF">MFFC18_22520</name>
</gene>
<evidence type="ECO:0000313" key="5">
    <source>
        <dbReference type="EMBL" id="QEG22372.1"/>
    </source>
</evidence>
<accession>A0A5B9PBS6</accession>
<protein>
    <submittedName>
        <fullName evidence="5">NMT1/THI5 like protein</fullName>
    </submittedName>
</protein>
<dbReference type="Gene3D" id="3.40.190.10">
    <property type="entry name" value="Periplasmic binding protein-like II"/>
    <property type="match status" value="2"/>
</dbReference>
<dbReference type="Pfam" id="PF22384">
    <property type="entry name" value="PBP2_Ca3427_like"/>
    <property type="match status" value="1"/>
</dbReference>
<comment type="subcellular location">
    <subcellularLocation>
        <location evidence="1">Periplasm</location>
    </subcellularLocation>
</comment>
<reference evidence="5 6" key="1">
    <citation type="submission" date="2019-08" db="EMBL/GenBank/DDBJ databases">
        <title>Deep-cultivation of Planctomycetes and their phenomic and genomic characterization uncovers novel biology.</title>
        <authorList>
            <person name="Wiegand S."/>
            <person name="Jogler M."/>
            <person name="Boedeker C."/>
            <person name="Pinto D."/>
            <person name="Vollmers J."/>
            <person name="Rivas-Marin E."/>
            <person name="Kohn T."/>
            <person name="Peeters S.H."/>
            <person name="Heuer A."/>
            <person name="Rast P."/>
            <person name="Oberbeckmann S."/>
            <person name="Bunk B."/>
            <person name="Jeske O."/>
            <person name="Meyerdierks A."/>
            <person name="Storesund J.E."/>
            <person name="Kallscheuer N."/>
            <person name="Luecker S."/>
            <person name="Lage O.M."/>
            <person name="Pohl T."/>
            <person name="Merkel B.J."/>
            <person name="Hornburger P."/>
            <person name="Mueller R.-W."/>
            <person name="Bruemmer F."/>
            <person name="Labrenz M."/>
            <person name="Spormann A.M."/>
            <person name="Op den Camp H."/>
            <person name="Overmann J."/>
            <person name="Amann R."/>
            <person name="Jetten M.S.M."/>
            <person name="Mascher T."/>
            <person name="Medema M.H."/>
            <person name="Devos D.P."/>
            <person name="Kaster A.-K."/>
            <person name="Ovreas L."/>
            <person name="Rohde M."/>
            <person name="Galperin M.Y."/>
            <person name="Jogler C."/>
        </authorList>
    </citation>
    <scope>NUCLEOTIDE SEQUENCE [LARGE SCALE GENOMIC DNA]</scope>
    <source>
        <strain evidence="5 6">FC18</strain>
    </source>
</reference>
<name>A0A5B9PBS6_9BACT</name>
<evidence type="ECO:0000256" key="1">
    <source>
        <dbReference type="ARBA" id="ARBA00004418"/>
    </source>
</evidence>
<dbReference type="AlphaFoldDB" id="A0A5B9PBS6"/>
<dbReference type="KEGG" id="mff:MFFC18_22520"/>